<proteinExistence type="predicted"/>
<evidence type="ECO:0000256" key="1">
    <source>
        <dbReference type="ARBA" id="ARBA00022729"/>
    </source>
</evidence>
<dbReference type="RefSeq" id="WP_345293000.1">
    <property type="nucleotide sequence ID" value="NZ_BAABFV010000002.1"/>
</dbReference>
<organism evidence="3 4">
    <name type="scientific">Kangiella marina</name>
    <dbReference type="NCBI Taxonomy" id="1079178"/>
    <lineage>
        <taxon>Bacteria</taxon>
        <taxon>Pseudomonadati</taxon>
        <taxon>Pseudomonadota</taxon>
        <taxon>Gammaproteobacteria</taxon>
        <taxon>Kangiellales</taxon>
        <taxon>Kangiellaceae</taxon>
        <taxon>Kangiella</taxon>
    </lineage>
</organism>
<dbReference type="PANTHER" id="PTHR46580:SF4">
    <property type="entry name" value="ATP_GTP-BINDING PROTEIN"/>
    <property type="match status" value="1"/>
</dbReference>
<dbReference type="EMBL" id="BAABFV010000002">
    <property type="protein sequence ID" value="GAA4363704.1"/>
    <property type="molecule type" value="Genomic_DNA"/>
</dbReference>
<feature type="signal peptide" evidence="2">
    <location>
        <begin position="1"/>
        <end position="24"/>
    </location>
</feature>
<evidence type="ECO:0000313" key="4">
    <source>
        <dbReference type="Proteomes" id="UP001501011"/>
    </source>
</evidence>
<evidence type="ECO:0000313" key="3">
    <source>
        <dbReference type="EMBL" id="GAA4363704.1"/>
    </source>
</evidence>
<keyword evidence="1 2" id="KW-0732">Signal</keyword>
<gene>
    <name evidence="3" type="ORF">GCM10023151_19160</name>
</gene>
<evidence type="ECO:0008006" key="5">
    <source>
        <dbReference type="Google" id="ProtNLM"/>
    </source>
</evidence>
<dbReference type="Pfam" id="PF13517">
    <property type="entry name" value="FG-GAP_3"/>
    <property type="match status" value="3"/>
</dbReference>
<evidence type="ECO:0000256" key="2">
    <source>
        <dbReference type="SAM" id="SignalP"/>
    </source>
</evidence>
<dbReference type="Gene3D" id="2.130.10.130">
    <property type="entry name" value="Integrin alpha, N-terminal"/>
    <property type="match status" value="2"/>
</dbReference>
<accession>A0ABP8IMT7</accession>
<dbReference type="InterPro" id="IPR028994">
    <property type="entry name" value="Integrin_alpha_N"/>
</dbReference>
<comment type="caution">
    <text evidence="3">The sequence shown here is derived from an EMBL/GenBank/DDBJ whole genome shotgun (WGS) entry which is preliminary data.</text>
</comment>
<dbReference type="InterPro" id="IPR013517">
    <property type="entry name" value="FG-GAP"/>
</dbReference>
<dbReference type="Proteomes" id="UP001501011">
    <property type="component" value="Unassembled WGS sequence"/>
</dbReference>
<reference evidence="4" key="1">
    <citation type="journal article" date="2019" name="Int. J. Syst. Evol. Microbiol.">
        <title>The Global Catalogue of Microorganisms (GCM) 10K type strain sequencing project: providing services to taxonomists for standard genome sequencing and annotation.</title>
        <authorList>
            <consortium name="The Broad Institute Genomics Platform"/>
            <consortium name="The Broad Institute Genome Sequencing Center for Infectious Disease"/>
            <person name="Wu L."/>
            <person name="Ma J."/>
        </authorList>
    </citation>
    <scope>NUCLEOTIDE SEQUENCE [LARGE SCALE GENOMIC DNA]</scope>
    <source>
        <strain evidence="4">JCM 17728</strain>
    </source>
</reference>
<protein>
    <recommendedName>
        <fullName evidence="5">VCBS repeat-containing protein</fullName>
    </recommendedName>
</protein>
<sequence length="378" mass="40130">MSQYKYTPYFLLLLTFSLSFVCKAQSVEIGNTTFSHSILNVGAGESTISAFDFNSDGHQDIVVSNYSDNNIVAYQGNGEGDLTEVGQYPAGDNPTDISVSDINGDGHLDVAITNHETSHVTLLHGDGKGNFKNSPYSPFNIDVKPHPHVAQLKDLDGDSIVDLVVDNRTHEGLSVFKGLGDGKFEKESQLIDVGGDPYLGFASGDINGNGKLDLVAPNQQEIAIALNTSTDKQSFSLKKPIPFESSFAVGLADMTGDGTIDLIVASTGNSMAIMPGDDQGNFLKDKKASFNVTSGAKQVATGDINGDGVDDALISNWSGEILVVLGSKDTFETVTFKHPNIPNPWGIVIVDLNEDGKSDFIVASGGSKLAAVYLSQDK</sequence>
<keyword evidence="4" id="KW-1185">Reference proteome</keyword>
<dbReference type="SUPFAM" id="SSF89372">
    <property type="entry name" value="Fucose-specific lectin"/>
    <property type="match status" value="1"/>
</dbReference>
<feature type="chain" id="PRO_5046578221" description="VCBS repeat-containing protein" evidence="2">
    <location>
        <begin position="25"/>
        <end position="378"/>
    </location>
</feature>
<dbReference type="PANTHER" id="PTHR46580">
    <property type="entry name" value="SENSOR KINASE-RELATED"/>
    <property type="match status" value="1"/>
</dbReference>
<dbReference type="SUPFAM" id="SSF69318">
    <property type="entry name" value="Integrin alpha N-terminal domain"/>
    <property type="match status" value="1"/>
</dbReference>
<name>A0ABP8IMT7_9GAMM</name>